<dbReference type="EMBL" id="JAUSUB010000020">
    <property type="protein sequence ID" value="MDQ0272184.1"/>
    <property type="molecule type" value="Genomic_DNA"/>
</dbReference>
<reference evidence="1 2" key="1">
    <citation type="submission" date="2023-07" db="EMBL/GenBank/DDBJ databases">
        <title>Genomic Encyclopedia of Type Strains, Phase IV (KMG-IV): sequencing the most valuable type-strain genomes for metagenomic binning, comparative biology and taxonomic classification.</title>
        <authorList>
            <person name="Goeker M."/>
        </authorList>
    </citation>
    <scope>NUCLEOTIDE SEQUENCE [LARGE SCALE GENOMIC DNA]</scope>
    <source>
        <strain evidence="1 2">DSM 23494</strain>
    </source>
</reference>
<evidence type="ECO:0000313" key="1">
    <source>
        <dbReference type="EMBL" id="MDQ0272184.1"/>
    </source>
</evidence>
<dbReference type="RefSeq" id="WP_307477478.1">
    <property type="nucleotide sequence ID" value="NZ_JAUSUB010000020.1"/>
</dbReference>
<gene>
    <name evidence="1" type="ORF">J2S17_004076</name>
</gene>
<name>A0ABU0ALP0_9BACI</name>
<accession>A0ABU0ALP0</accession>
<evidence type="ECO:0000313" key="2">
    <source>
        <dbReference type="Proteomes" id="UP001238088"/>
    </source>
</evidence>
<organism evidence="1 2">
    <name type="scientific">Cytobacillus purgationiresistens</name>
    <dbReference type="NCBI Taxonomy" id="863449"/>
    <lineage>
        <taxon>Bacteria</taxon>
        <taxon>Bacillati</taxon>
        <taxon>Bacillota</taxon>
        <taxon>Bacilli</taxon>
        <taxon>Bacillales</taxon>
        <taxon>Bacillaceae</taxon>
        <taxon>Cytobacillus</taxon>
    </lineage>
</organism>
<comment type="caution">
    <text evidence="1">The sequence shown here is derived from an EMBL/GenBank/DDBJ whole genome shotgun (WGS) entry which is preliminary data.</text>
</comment>
<proteinExistence type="predicted"/>
<protein>
    <submittedName>
        <fullName evidence="1">Uncharacterized protein</fullName>
    </submittedName>
</protein>
<sequence>MNSKENENKKVNVTKDIAKGIVKGLKTGSVLDKDLNEASVYNINPKVSSKDLLKHFTGQKILTKEQQEEMKKQIKINKSLGKL</sequence>
<keyword evidence="2" id="KW-1185">Reference proteome</keyword>
<dbReference type="Proteomes" id="UP001238088">
    <property type="component" value="Unassembled WGS sequence"/>
</dbReference>